<dbReference type="PROSITE" id="PS50262">
    <property type="entry name" value="G_PROTEIN_RECEP_F1_2"/>
    <property type="match status" value="1"/>
</dbReference>
<dbReference type="RefSeq" id="XP_022092350.1">
    <property type="nucleotide sequence ID" value="XM_022236658.1"/>
</dbReference>
<dbReference type="AlphaFoldDB" id="A0A8B7YIW9"/>
<evidence type="ECO:0000256" key="10">
    <source>
        <dbReference type="SAM" id="Phobius"/>
    </source>
</evidence>
<dbReference type="Proteomes" id="UP000694845">
    <property type="component" value="Unplaced"/>
</dbReference>
<feature type="transmembrane region" description="Helical" evidence="10">
    <location>
        <begin position="123"/>
        <end position="145"/>
    </location>
</feature>
<feature type="transmembrane region" description="Helical" evidence="10">
    <location>
        <begin position="218"/>
        <end position="241"/>
    </location>
</feature>
<keyword evidence="3 10" id="KW-0812">Transmembrane</keyword>
<feature type="domain" description="G-protein coupled receptors family 1 profile" evidence="11">
    <location>
        <begin position="1"/>
        <end position="239"/>
    </location>
</feature>
<evidence type="ECO:0000256" key="9">
    <source>
        <dbReference type="SAM" id="MobiDB-lite"/>
    </source>
</evidence>
<dbReference type="CDD" id="cd00637">
    <property type="entry name" value="7tm_classA_rhodopsin-like"/>
    <property type="match status" value="1"/>
</dbReference>
<evidence type="ECO:0000256" key="8">
    <source>
        <dbReference type="ARBA" id="ARBA00023224"/>
    </source>
</evidence>
<dbReference type="GO" id="GO:0005886">
    <property type="term" value="C:plasma membrane"/>
    <property type="evidence" value="ECO:0007669"/>
    <property type="project" value="UniProtKB-SubCell"/>
</dbReference>
<feature type="transmembrane region" description="Helical" evidence="10">
    <location>
        <begin position="9"/>
        <end position="27"/>
    </location>
</feature>
<keyword evidence="7 13" id="KW-0675">Receptor</keyword>
<gene>
    <name evidence="13 14" type="primary">LOC110980209</name>
</gene>
<organism evidence="12 13">
    <name type="scientific">Acanthaster planci</name>
    <name type="common">Crown-of-thorns starfish</name>
    <dbReference type="NCBI Taxonomy" id="133434"/>
    <lineage>
        <taxon>Eukaryota</taxon>
        <taxon>Metazoa</taxon>
        <taxon>Echinodermata</taxon>
        <taxon>Eleutherozoa</taxon>
        <taxon>Asterozoa</taxon>
        <taxon>Asteroidea</taxon>
        <taxon>Valvatacea</taxon>
        <taxon>Valvatida</taxon>
        <taxon>Acanthasteridae</taxon>
        <taxon>Acanthaster</taxon>
    </lineage>
</organism>
<dbReference type="Pfam" id="PF00001">
    <property type="entry name" value="7tm_1"/>
    <property type="match status" value="1"/>
</dbReference>
<evidence type="ECO:0000256" key="6">
    <source>
        <dbReference type="ARBA" id="ARBA00023136"/>
    </source>
</evidence>
<feature type="transmembrane region" description="Helical" evidence="10">
    <location>
        <begin position="190"/>
        <end position="212"/>
    </location>
</feature>
<dbReference type="PRINTS" id="PR00237">
    <property type="entry name" value="GPCRRHODOPSN"/>
</dbReference>
<evidence type="ECO:0000256" key="3">
    <source>
        <dbReference type="ARBA" id="ARBA00022692"/>
    </source>
</evidence>
<evidence type="ECO:0000259" key="11">
    <source>
        <dbReference type="PROSITE" id="PS50262"/>
    </source>
</evidence>
<reference evidence="13 14" key="1">
    <citation type="submission" date="2025-04" db="UniProtKB">
        <authorList>
            <consortium name="RefSeq"/>
        </authorList>
    </citation>
    <scope>IDENTIFICATION</scope>
</reference>
<comment type="subcellular location">
    <subcellularLocation>
        <location evidence="1">Cell membrane</location>
        <topology evidence="1">Multi-pass membrane protein</topology>
    </subcellularLocation>
</comment>
<dbReference type="RefSeq" id="XP_022092351.1">
    <property type="nucleotide sequence ID" value="XM_022236659.1"/>
</dbReference>
<proteinExistence type="predicted"/>
<dbReference type="InterPro" id="IPR000276">
    <property type="entry name" value="GPCR_Rhodpsn"/>
</dbReference>
<evidence type="ECO:0000313" key="14">
    <source>
        <dbReference type="RefSeq" id="XP_022092351.1"/>
    </source>
</evidence>
<feature type="transmembrane region" description="Helical" evidence="10">
    <location>
        <begin position="39"/>
        <end position="57"/>
    </location>
</feature>
<dbReference type="PANTHER" id="PTHR24249">
    <property type="entry name" value="HISTAMINE RECEPTOR-RELATED G-PROTEIN COUPLED RECEPTOR"/>
    <property type="match status" value="1"/>
</dbReference>
<sequence length="303" mass="33645">MTSLSVADLLNGLICVLPLAVVYIGNISVDSSFCKLQALVLKVVQITKVMLLLALNFDRYIAVTRALRYHDILTPNRVYMGNAAIWIISCIASLTDAFVVKWEISMTYDAVMLCVFKVDVKEFLVWLDLVLLVILPLVVTIMIYIRLAAVARHHAAQIGVMPTRDGNHDNNQQRLALQNQAQKASKTTRVMTLVFTIACMPIVIAGLLASYIDFSDIPWVLNSFIIISFCSGLCNIIVYFCKNSVIRATSRAMVGAKLLPCQQLLTSSFTRVQKFFSRIRPGRNSQHTSELDSEVGVTASPPN</sequence>
<keyword evidence="5" id="KW-0297">G-protein coupled receptor</keyword>
<evidence type="ECO:0000313" key="13">
    <source>
        <dbReference type="RefSeq" id="XP_022092350.1"/>
    </source>
</evidence>
<dbReference type="InterPro" id="IPR050569">
    <property type="entry name" value="TAAR"/>
</dbReference>
<dbReference type="GeneID" id="110980209"/>
<keyword evidence="6 10" id="KW-0472">Membrane</keyword>
<dbReference type="Gene3D" id="1.20.1070.10">
    <property type="entry name" value="Rhodopsin 7-helix transmembrane proteins"/>
    <property type="match status" value="1"/>
</dbReference>
<feature type="region of interest" description="Disordered" evidence="9">
    <location>
        <begin position="281"/>
        <end position="303"/>
    </location>
</feature>
<evidence type="ECO:0000256" key="2">
    <source>
        <dbReference type="ARBA" id="ARBA00022475"/>
    </source>
</evidence>
<keyword evidence="4 10" id="KW-1133">Transmembrane helix</keyword>
<dbReference type="OMA" id="FCSGLCN"/>
<evidence type="ECO:0000256" key="5">
    <source>
        <dbReference type="ARBA" id="ARBA00023040"/>
    </source>
</evidence>
<keyword evidence="8" id="KW-0807">Transducer</keyword>
<dbReference type="GO" id="GO:0004930">
    <property type="term" value="F:G protein-coupled receptor activity"/>
    <property type="evidence" value="ECO:0007669"/>
    <property type="project" value="UniProtKB-KW"/>
</dbReference>
<evidence type="ECO:0000256" key="4">
    <source>
        <dbReference type="ARBA" id="ARBA00022989"/>
    </source>
</evidence>
<protein>
    <submittedName>
        <fullName evidence="13 14">Probable G-protein coupled receptor 52</fullName>
    </submittedName>
</protein>
<dbReference type="KEGG" id="aplc:110980209"/>
<keyword evidence="2" id="KW-1003">Cell membrane</keyword>
<dbReference type="InterPro" id="IPR017452">
    <property type="entry name" value="GPCR_Rhodpsn_7TM"/>
</dbReference>
<feature type="transmembrane region" description="Helical" evidence="10">
    <location>
        <begin position="78"/>
        <end position="100"/>
    </location>
</feature>
<keyword evidence="12" id="KW-1185">Reference proteome</keyword>
<dbReference type="SUPFAM" id="SSF81321">
    <property type="entry name" value="Family A G protein-coupled receptor-like"/>
    <property type="match status" value="1"/>
</dbReference>
<dbReference type="OrthoDB" id="6144443at2759"/>
<evidence type="ECO:0000313" key="12">
    <source>
        <dbReference type="Proteomes" id="UP000694845"/>
    </source>
</evidence>
<evidence type="ECO:0000256" key="7">
    <source>
        <dbReference type="ARBA" id="ARBA00023170"/>
    </source>
</evidence>
<name>A0A8B7YIW9_ACAPL</name>
<dbReference type="PANTHER" id="PTHR24249:SF372">
    <property type="entry name" value="G-PROTEIN COUPLED RECEPTORS FAMILY 1 PROFILE DOMAIN-CONTAINING PROTEIN"/>
    <property type="match status" value="1"/>
</dbReference>
<accession>A0A8B7YIW9</accession>
<evidence type="ECO:0000256" key="1">
    <source>
        <dbReference type="ARBA" id="ARBA00004651"/>
    </source>
</evidence>